<dbReference type="Proteomes" id="UP000192330">
    <property type="component" value="Unassembled WGS sequence"/>
</dbReference>
<dbReference type="EMBL" id="FWYD01000022">
    <property type="protein sequence ID" value="SMD04513.1"/>
    <property type="molecule type" value="Genomic_DNA"/>
</dbReference>
<protein>
    <submittedName>
        <fullName evidence="1">Uncharacterized protein</fullName>
    </submittedName>
</protein>
<keyword evidence="2" id="KW-1185">Reference proteome</keyword>
<proteinExistence type="predicted"/>
<reference evidence="1 2" key="1">
    <citation type="submission" date="2017-04" db="EMBL/GenBank/DDBJ databases">
        <authorList>
            <person name="Afonso C.L."/>
            <person name="Miller P.J."/>
            <person name="Scott M.A."/>
            <person name="Spackman E."/>
            <person name="Goraichik I."/>
            <person name="Dimitrov K.M."/>
            <person name="Suarez D.L."/>
            <person name="Swayne D.E."/>
        </authorList>
    </citation>
    <scope>NUCLEOTIDE SEQUENCE [LARGE SCALE GENOMIC DNA]</scope>
    <source>
        <strain evidence="1 2">CGMCC 1.12644</strain>
    </source>
</reference>
<sequence>MEKVTSESGRFLVSRSFQSSAFRRAIFRFDFETSGLFKITCAYCNYDINAANLSDIPSTLFYEGFLIPIPKKSVDGGEEASAFGMSSDSIFCWTKLFRPQFRGSILNGLADGLVEYSLITMSGTKDQRTRIEIKPPNTLVSPSDSYEFQDNRFQSSSLNSSSQHANFVTFQRPLGKTDFLELIFEKGYKGYIY</sequence>
<dbReference type="OrthoDB" id="9836583at2"/>
<evidence type="ECO:0000313" key="2">
    <source>
        <dbReference type="Proteomes" id="UP000192330"/>
    </source>
</evidence>
<dbReference type="STRING" id="1387277.SAMN06295998_1227"/>
<evidence type="ECO:0000313" key="1">
    <source>
        <dbReference type="EMBL" id="SMD04513.1"/>
    </source>
</evidence>
<gene>
    <name evidence="1" type="ORF">SAMN06295998_1227</name>
</gene>
<organism evidence="1 2">
    <name type="scientific">Primorskyibacter flagellatus</name>
    <dbReference type="NCBI Taxonomy" id="1387277"/>
    <lineage>
        <taxon>Bacteria</taxon>
        <taxon>Pseudomonadati</taxon>
        <taxon>Pseudomonadota</taxon>
        <taxon>Alphaproteobacteria</taxon>
        <taxon>Rhodobacterales</taxon>
        <taxon>Roseobacteraceae</taxon>
        <taxon>Primorskyibacter</taxon>
    </lineage>
</organism>
<dbReference type="RefSeq" id="WP_143514656.1">
    <property type="nucleotide sequence ID" value="NZ_FWYD01000022.1"/>
</dbReference>
<name>A0A1W2E417_9RHOB</name>
<dbReference type="AlphaFoldDB" id="A0A1W2E417"/>
<accession>A0A1W2E417</accession>